<evidence type="ECO:0000256" key="7">
    <source>
        <dbReference type="ARBA" id="ARBA00022692"/>
    </source>
</evidence>
<dbReference type="PANTHER" id="PTHR32243">
    <property type="entry name" value="MALTOSE TRANSPORT SYSTEM PERMEASE-RELATED"/>
    <property type="match status" value="1"/>
</dbReference>
<keyword evidence="5" id="KW-1003">Cell membrane</keyword>
<dbReference type="RefSeq" id="WP_244768675.1">
    <property type="nucleotide sequence ID" value="NZ_BSOP01000030.1"/>
</dbReference>
<feature type="domain" description="ABC transmembrane type-1" evidence="12">
    <location>
        <begin position="69"/>
        <end position="259"/>
    </location>
</feature>
<keyword evidence="6" id="KW-0762">Sugar transport</keyword>
<proteinExistence type="inferred from homology"/>
<evidence type="ECO:0000256" key="3">
    <source>
        <dbReference type="ARBA" id="ARBA00009047"/>
    </source>
</evidence>
<gene>
    <name evidence="13" type="ORF">GCM10007923_36930</name>
</gene>
<reference evidence="14" key="1">
    <citation type="journal article" date="2019" name="Int. J. Syst. Evol. Microbiol.">
        <title>The Global Catalogue of Microorganisms (GCM) 10K type strain sequencing project: providing services to taxonomists for standard genome sequencing and annotation.</title>
        <authorList>
            <consortium name="The Broad Institute Genomics Platform"/>
            <consortium name="The Broad Institute Genome Sequencing Center for Infectious Disease"/>
            <person name="Wu L."/>
            <person name="Ma J."/>
        </authorList>
    </citation>
    <scope>NUCLEOTIDE SEQUENCE [LARGE SCALE GENOMIC DNA]</scope>
    <source>
        <strain evidence="14">NBRC 102122</strain>
    </source>
</reference>
<keyword evidence="4 11" id="KW-0813">Transport</keyword>
<dbReference type="Proteomes" id="UP001156702">
    <property type="component" value="Unassembled WGS sequence"/>
</dbReference>
<feature type="transmembrane region" description="Helical" evidence="11">
    <location>
        <begin position="12"/>
        <end position="32"/>
    </location>
</feature>
<sequence length="274" mass="30390">MNSTFRLRDVGPLVLVLGFVFISVAPILWLTLGAFKPTADIIAIPPVWIPDFTYLQNFRDVLTQFWPFIVNSLVATIGATILALVLAVPTAFALVNHRFKGREALADWILSTRMMPPIAAAVPLFVIFRGVGLLDSLPGLIIAYAGFNLPFAVWMTMSFVRRVPKELIEAARLEGCTWWQVLKDVVLPLSKSGLAAVATFVFIFAWNEFMLALFLTTREAKTFPVVISSFVGTGRVYWEYIAAASIIQCLPPVLFTFFMQKHIVSGVTMGAVKD</sequence>
<evidence type="ECO:0000256" key="9">
    <source>
        <dbReference type="ARBA" id="ARBA00023136"/>
    </source>
</evidence>
<evidence type="ECO:0000256" key="5">
    <source>
        <dbReference type="ARBA" id="ARBA00022475"/>
    </source>
</evidence>
<evidence type="ECO:0000313" key="14">
    <source>
        <dbReference type="Proteomes" id="UP001156702"/>
    </source>
</evidence>
<evidence type="ECO:0000256" key="4">
    <source>
        <dbReference type="ARBA" id="ARBA00022448"/>
    </source>
</evidence>
<comment type="similarity">
    <text evidence="3">Belongs to the binding-protein-dependent transport system permease family. MalFG subfamily.</text>
</comment>
<dbReference type="InterPro" id="IPR035906">
    <property type="entry name" value="MetI-like_sf"/>
</dbReference>
<comment type="caution">
    <text evidence="13">The sequence shown here is derived from an EMBL/GenBank/DDBJ whole genome shotgun (WGS) entry which is preliminary data.</text>
</comment>
<evidence type="ECO:0000256" key="11">
    <source>
        <dbReference type="RuleBase" id="RU363032"/>
    </source>
</evidence>
<dbReference type="PANTHER" id="PTHR32243:SF50">
    <property type="entry name" value="MALTOSE_MALTODEXTRIN TRANSPORT SYSTEM PERMEASE PROTEIN MALG"/>
    <property type="match status" value="1"/>
</dbReference>
<evidence type="ECO:0000256" key="1">
    <source>
        <dbReference type="ARBA" id="ARBA00002264"/>
    </source>
</evidence>
<protein>
    <recommendedName>
        <fullName evidence="10">Maltose/maltodextrin transport system permease protein MalG</fullName>
    </recommendedName>
</protein>
<keyword evidence="8 11" id="KW-1133">Transmembrane helix</keyword>
<evidence type="ECO:0000256" key="8">
    <source>
        <dbReference type="ARBA" id="ARBA00022989"/>
    </source>
</evidence>
<dbReference type="Gene3D" id="1.10.3720.10">
    <property type="entry name" value="MetI-like"/>
    <property type="match status" value="1"/>
</dbReference>
<evidence type="ECO:0000256" key="10">
    <source>
        <dbReference type="ARBA" id="ARBA00041109"/>
    </source>
</evidence>
<accession>A0ABQ5ZP38</accession>
<comment type="function">
    <text evidence="1">Part of the ABC transporter complex MalEFGK involved in maltose/maltodextrin import. Probably responsible for the translocation of the substrate across the membrane.</text>
</comment>
<evidence type="ECO:0000256" key="6">
    <source>
        <dbReference type="ARBA" id="ARBA00022597"/>
    </source>
</evidence>
<feature type="transmembrane region" description="Helical" evidence="11">
    <location>
        <begin position="193"/>
        <end position="217"/>
    </location>
</feature>
<dbReference type="InterPro" id="IPR050901">
    <property type="entry name" value="BP-dep_ABC_trans_perm"/>
</dbReference>
<dbReference type="CDD" id="cd06261">
    <property type="entry name" value="TM_PBP2"/>
    <property type="match status" value="1"/>
</dbReference>
<feature type="transmembrane region" description="Helical" evidence="11">
    <location>
        <begin position="68"/>
        <end position="95"/>
    </location>
</feature>
<dbReference type="SUPFAM" id="SSF161098">
    <property type="entry name" value="MetI-like"/>
    <property type="match status" value="1"/>
</dbReference>
<evidence type="ECO:0000313" key="13">
    <source>
        <dbReference type="EMBL" id="GLR52479.1"/>
    </source>
</evidence>
<dbReference type="InterPro" id="IPR000515">
    <property type="entry name" value="MetI-like"/>
</dbReference>
<keyword evidence="7 11" id="KW-0812">Transmembrane</keyword>
<comment type="subcellular location">
    <subcellularLocation>
        <location evidence="2 11">Cell membrane</location>
        <topology evidence="2 11">Multi-pass membrane protein</topology>
    </subcellularLocation>
</comment>
<dbReference type="Pfam" id="PF00528">
    <property type="entry name" value="BPD_transp_1"/>
    <property type="match status" value="1"/>
</dbReference>
<dbReference type="PROSITE" id="PS50928">
    <property type="entry name" value="ABC_TM1"/>
    <property type="match status" value="1"/>
</dbReference>
<keyword evidence="14" id="KW-1185">Reference proteome</keyword>
<organism evidence="13 14">
    <name type="scientific">Shinella yambaruensis</name>
    <dbReference type="NCBI Taxonomy" id="415996"/>
    <lineage>
        <taxon>Bacteria</taxon>
        <taxon>Pseudomonadati</taxon>
        <taxon>Pseudomonadota</taxon>
        <taxon>Alphaproteobacteria</taxon>
        <taxon>Hyphomicrobiales</taxon>
        <taxon>Rhizobiaceae</taxon>
        <taxon>Shinella</taxon>
    </lineage>
</organism>
<keyword evidence="9 11" id="KW-0472">Membrane</keyword>
<feature type="transmembrane region" description="Helical" evidence="11">
    <location>
        <begin position="237"/>
        <end position="259"/>
    </location>
</feature>
<evidence type="ECO:0000259" key="12">
    <source>
        <dbReference type="PROSITE" id="PS50928"/>
    </source>
</evidence>
<evidence type="ECO:0000256" key="2">
    <source>
        <dbReference type="ARBA" id="ARBA00004651"/>
    </source>
</evidence>
<name>A0ABQ5ZP38_9HYPH</name>
<dbReference type="EMBL" id="BSOP01000030">
    <property type="protein sequence ID" value="GLR52479.1"/>
    <property type="molecule type" value="Genomic_DNA"/>
</dbReference>